<keyword evidence="2" id="KW-1185">Reference proteome</keyword>
<organism evidence="1 2">
    <name type="scientific">Ranid herpesvirus 2</name>
    <dbReference type="NCBI Taxonomy" id="389214"/>
    <lineage>
        <taxon>Viruses</taxon>
        <taxon>Duplodnaviria</taxon>
        <taxon>Heunggongvirae</taxon>
        <taxon>Peploviricota</taxon>
        <taxon>Herviviricetes</taxon>
        <taxon>Herpesvirales</taxon>
        <taxon>Alloherpesviridae</taxon>
        <taxon>Batravirus</taxon>
        <taxon>Batravirus ranidallo2</taxon>
    </lineage>
</organism>
<dbReference type="GeneID" id="5179412"/>
<reference evidence="1 2" key="1">
    <citation type="journal article" date="2006" name="J. Gen. Virol.">
        <title>Genome sequences of two frog herpesviruses.</title>
        <authorList>
            <person name="Davison A.J."/>
            <person name="Cunningham C."/>
            <person name="Sauerbier W."/>
            <person name="McKinnell R.G."/>
        </authorList>
    </citation>
    <scope>NUCLEOTIDE SEQUENCE [LARGE SCALE GENOMIC DNA]</scope>
    <source>
        <strain evidence="1">ATCC VR-568</strain>
    </source>
</reference>
<dbReference type="EMBL" id="DQ665652">
    <property type="protein sequence ID" value="ABG25683.1"/>
    <property type="molecule type" value="Genomic_DNA"/>
</dbReference>
<proteinExistence type="predicted"/>
<dbReference type="RefSeq" id="YP_656532.1">
    <property type="nucleotide sequence ID" value="NC_008210.1"/>
</dbReference>
<protein>
    <submittedName>
        <fullName evidence="1">ORF24</fullName>
    </submittedName>
</protein>
<dbReference type="KEGG" id="vg:5179412"/>
<name>Q14W82_9VIRU</name>
<evidence type="ECO:0000313" key="1">
    <source>
        <dbReference type="EMBL" id="ABG25683.1"/>
    </source>
</evidence>
<dbReference type="Proteomes" id="UP000120576">
    <property type="component" value="Genome"/>
</dbReference>
<evidence type="ECO:0000313" key="2">
    <source>
        <dbReference type="Proteomes" id="UP000120576"/>
    </source>
</evidence>
<accession>Q14W82</accession>
<sequence>MANTQRDDLWRVYPEFQTVIKFDFEKHRDWSDFMRAVVLHEFSAGRLKLGEFNLLYQQYAGARRKAGLEATAKTAFLAFKEYVYTKYTTRGVCVLNEFLKHGVQAYRRYLGEFTVLRCHVFENTVKYRYHNPSYLNGTVSICYADKIPNRLPAEMQYEIEAWRGARKTRDSFDFGLDDGPSVELLGI</sequence>